<dbReference type="Proteomes" id="UP001359469">
    <property type="component" value="Unassembled WGS sequence"/>
</dbReference>
<sequence>MTAAALLYGFYDESERLRRIALLASSFFIEDKTIRMEYIKEIDDFINTLRVKITSSTSEFNDQNAILEEIRKERESTEKEYQRLRTGDYIKYIVTDIFEDQGVLKYAKIASGVVSGGFQTFAGYKLNQFGKTFHIKHFKSFGVLLIAHGANNMYEAASPLFNDGIHKSGTLRNIYRYITNSFGYNNDDGDLLYSAGDLSLTLYAAFRTPVLFENPNRLVSRDFMDSPRTIKLFYYVNKDHISKFSSANNLMKMYMVGNSARKVYAEFKDGNYIYSKISIHSLKMECFKHWIIPSDKTIA</sequence>
<gene>
    <name evidence="2" type="ORF">WCU84_00560</name>
</gene>
<keyword evidence="1" id="KW-0175">Coiled coil</keyword>
<dbReference type="RefSeq" id="WP_336728735.1">
    <property type="nucleotide sequence ID" value="NZ_JBBBOO010000001.1"/>
</dbReference>
<dbReference type="InterPro" id="IPR025320">
    <property type="entry name" value="DUF4225"/>
</dbReference>
<dbReference type="Pfam" id="PF13988">
    <property type="entry name" value="DUF4225"/>
    <property type="match status" value="1"/>
</dbReference>
<protein>
    <submittedName>
        <fullName evidence="2">DUF4225 domain-containing protein</fullName>
    </submittedName>
</protein>
<keyword evidence="3" id="KW-1185">Reference proteome</keyword>
<evidence type="ECO:0000256" key="1">
    <source>
        <dbReference type="SAM" id="Coils"/>
    </source>
</evidence>
<accession>A0ABU8JHB7</accession>
<evidence type="ECO:0000313" key="2">
    <source>
        <dbReference type="EMBL" id="MEI7062174.1"/>
    </source>
</evidence>
<reference evidence="2 3" key="1">
    <citation type="submission" date="2024-03" db="EMBL/GenBank/DDBJ databases">
        <title>Analysis of soft rot Pectobacteriaceae population diversity in US potato growing regions between 2016 and 2022.</title>
        <authorList>
            <person name="Ma X."/>
            <person name="Zhang X."/>
            <person name="Stodghill P."/>
            <person name="Rioux R."/>
            <person name="Babler B."/>
            <person name="Shrestha S."/>
            <person name="Babler B."/>
            <person name="Rivedal H."/>
            <person name="Frost K."/>
            <person name="Hao J."/>
            <person name="Secor G."/>
            <person name="Swingle B."/>
        </authorList>
    </citation>
    <scope>NUCLEOTIDE SEQUENCE [LARGE SCALE GENOMIC DNA]</scope>
    <source>
        <strain evidence="2 3">SR64</strain>
    </source>
</reference>
<feature type="coiled-coil region" evidence="1">
    <location>
        <begin position="60"/>
        <end position="87"/>
    </location>
</feature>
<organism evidence="2 3">
    <name type="scientific">Dickeya chrysanthemi</name>
    <name type="common">Pectobacterium chrysanthemi</name>
    <name type="synonym">Erwinia chrysanthemi</name>
    <dbReference type="NCBI Taxonomy" id="556"/>
    <lineage>
        <taxon>Bacteria</taxon>
        <taxon>Pseudomonadati</taxon>
        <taxon>Pseudomonadota</taxon>
        <taxon>Gammaproteobacteria</taxon>
        <taxon>Enterobacterales</taxon>
        <taxon>Pectobacteriaceae</taxon>
        <taxon>Dickeya</taxon>
    </lineage>
</organism>
<evidence type="ECO:0000313" key="3">
    <source>
        <dbReference type="Proteomes" id="UP001359469"/>
    </source>
</evidence>
<dbReference type="EMBL" id="JBBBOO010000001">
    <property type="protein sequence ID" value="MEI7062174.1"/>
    <property type="molecule type" value="Genomic_DNA"/>
</dbReference>
<comment type="caution">
    <text evidence="2">The sequence shown here is derived from an EMBL/GenBank/DDBJ whole genome shotgun (WGS) entry which is preliminary data.</text>
</comment>
<name>A0ABU8JHB7_DICCH</name>
<proteinExistence type="predicted"/>